<feature type="region of interest" description="Disordered" evidence="7">
    <location>
        <begin position="97"/>
        <end position="151"/>
    </location>
</feature>
<dbReference type="InterPro" id="IPR014717">
    <property type="entry name" value="Transl_elong_EF1B/ribsomal_bS6"/>
</dbReference>
<dbReference type="RefSeq" id="WP_140929081.1">
    <property type="nucleotide sequence ID" value="NZ_VFSU01000031.1"/>
</dbReference>
<sequence length="151" mass="17082">MPFYEHVYLARQDLAPAQVESLTEAFTKVVTDMGGEVKGTEYWGLRTIAYRIAKNRKAHYVLLNIEAPAPAIQELERQVSLNEDVIRYQTIRVDALETGPSAMMKKSDRAERGERGERGDRGDRGDRGPRGDRGDRGPRPDRAPRVEEGAW</sequence>
<evidence type="ECO:0000256" key="5">
    <source>
        <dbReference type="ARBA" id="ARBA00035294"/>
    </source>
</evidence>
<dbReference type="GO" id="GO:0022627">
    <property type="term" value="C:cytosolic small ribosomal subunit"/>
    <property type="evidence" value="ECO:0007669"/>
    <property type="project" value="TreeGrafter"/>
</dbReference>
<keyword evidence="6" id="KW-0699">rRNA-binding</keyword>
<dbReference type="GO" id="GO:0070181">
    <property type="term" value="F:small ribosomal subunit rRNA binding"/>
    <property type="evidence" value="ECO:0007669"/>
    <property type="project" value="TreeGrafter"/>
</dbReference>
<evidence type="ECO:0000256" key="7">
    <source>
        <dbReference type="SAM" id="MobiDB-lite"/>
    </source>
</evidence>
<dbReference type="NCBIfam" id="TIGR00166">
    <property type="entry name" value="S6"/>
    <property type="match status" value="1"/>
</dbReference>
<dbReference type="Gene3D" id="3.30.70.60">
    <property type="match status" value="1"/>
</dbReference>
<protein>
    <recommendedName>
        <fullName evidence="5 6">Small ribosomal subunit protein bS6</fullName>
    </recommendedName>
</protein>
<keyword evidence="2 6" id="KW-0689">Ribosomal protein</keyword>
<dbReference type="InterPro" id="IPR035980">
    <property type="entry name" value="Ribosomal_bS6_sf"/>
</dbReference>
<comment type="similarity">
    <text evidence="1 6">Belongs to the bacterial ribosomal protein bS6 family.</text>
</comment>
<dbReference type="GO" id="GO:0003735">
    <property type="term" value="F:structural constituent of ribosome"/>
    <property type="evidence" value="ECO:0007669"/>
    <property type="project" value="InterPro"/>
</dbReference>
<dbReference type="HAMAP" id="MF_00360">
    <property type="entry name" value="Ribosomal_bS6"/>
    <property type="match status" value="1"/>
</dbReference>
<keyword evidence="6" id="KW-0694">RNA-binding</keyword>
<dbReference type="InterPro" id="IPR020814">
    <property type="entry name" value="Ribosomal_S6_plastid/chlpt"/>
</dbReference>
<evidence type="ECO:0000256" key="4">
    <source>
        <dbReference type="ARBA" id="ARBA00035104"/>
    </source>
</evidence>
<dbReference type="EMBL" id="VFSU01000031">
    <property type="protein sequence ID" value="TPE59210.1"/>
    <property type="molecule type" value="Genomic_DNA"/>
</dbReference>
<comment type="caution">
    <text evidence="8">The sequence shown here is derived from an EMBL/GenBank/DDBJ whole genome shotgun (WGS) entry which is preliminary data.</text>
</comment>
<keyword evidence="9" id="KW-1185">Reference proteome</keyword>
<dbReference type="InterPro" id="IPR000529">
    <property type="entry name" value="Ribosomal_bS6"/>
</dbReference>
<dbReference type="Pfam" id="PF01250">
    <property type="entry name" value="Ribosomal_S6"/>
    <property type="match status" value="1"/>
</dbReference>
<dbReference type="GO" id="GO:0006412">
    <property type="term" value="P:translation"/>
    <property type="evidence" value="ECO:0007669"/>
    <property type="project" value="UniProtKB-UniRule"/>
</dbReference>
<dbReference type="AlphaFoldDB" id="A0A501XFA5"/>
<evidence type="ECO:0000256" key="6">
    <source>
        <dbReference type="HAMAP-Rule" id="MF_00360"/>
    </source>
</evidence>
<dbReference type="OrthoDB" id="9812702at2"/>
<feature type="compositionally biased region" description="Basic and acidic residues" evidence="7">
    <location>
        <begin position="105"/>
        <end position="151"/>
    </location>
</feature>
<dbReference type="SUPFAM" id="SSF54995">
    <property type="entry name" value="Ribosomal protein S6"/>
    <property type="match status" value="1"/>
</dbReference>
<evidence type="ECO:0000256" key="3">
    <source>
        <dbReference type="ARBA" id="ARBA00023274"/>
    </source>
</evidence>
<evidence type="ECO:0000256" key="1">
    <source>
        <dbReference type="ARBA" id="ARBA00009512"/>
    </source>
</evidence>
<proteinExistence type="inferred from homology"/>
<name>A0A501XFA5_9SPHN</name>
<evidence type="ECO:0000313" key="9">
    <source>
        <dbReference type="Proteomes" id="UP000319897"/>
    </source>
</evidence>
<evidence type="ECO:0000313" key="8">
    <source>
        <dbReference type="EMBL" id="TPE59210.1"/>
    </source>
</evidence>
<accession>A0A501XFA5</accession>
<dbReference type="PANTHER" id="PTHR21011">
    <property type="entry name" value="MITOCHONDRIAL 28S RIBOSOMAL PROTEIN S6"/>
    <property type="match status" value="1"/>
</dbReference>
<dbReference type="CDD" id="cd00473">
    <property type="entry name" value="bS6"/>
    <property type="match status" value="1"/>
</dbReference>
<gene>
    <name evidence="6" type="primary">rpsF</name>
    <name evidence="8" type="ORF">FJQ54_14185</name>
</gene>
<comment type="function">
    <text evidence="4 6">Binds together with bS18 to 16S ribosomal RNA.</text>
</comment>
<evidence type="ECO:0000256" key="2">
    <source>
        <dbReference type="ARBA" id="ARBA00022980"/>
    </source>
</evidence>
<keyword evidence="3 6" id="KW-0687">Ribonucleoprotein</keyword>
<organism evidence="8 9">
    <name type="scientific">Sandaracinobacter neustonicus</name>
    <dbReference type="NCBI Taxonomy" id="1715348"/>
    <lineage>
        <taxon>Bacteria</taxon>
        <taxon>Pseudomonadati</taxon>
        <taxon>Pseudomonadota</taxon>
        <taxon>Alphaproteobacteria</taxon>
        <taxon>Sphingomonadales</taxon>
        <taxon>Sphingosinicellaceae</taxon>
        <taxon>Sandaracinobacter</taxon>
    </lineage>
</organism>
<dbReference type="PANTHER" id="PTHR21011:SF1">
    <property type="entry name" value="SMALL RIBOSOMAL SUBUNIT PROTEIN BS6M"/>
    <property type="match status" value="1"/>
</dbReference>
<dbReference type="Proteomes" id="UP000319897">
    <property type="component" value="Unassembled WGS sequence"/>
</dbReference>
<reference evidence="8 9" key="1">
    <citation type="submission" date="2019-06" db="EMBL/GenBank/DDBJ databases">
        <authorList>
            <person name="Lee I."/>
            <person name="Jang G.I."/>
            <person name="Hwang C.Y."/>
        </authorList>
    </citation>
    <scope>NUCLEOTIDE SEQUENCE [LARGE SCALE GENOMIC DNA]</scope>
    <source>
        <strain evidence="8 9">PAMC 28131</strain>
    </source>
</reference>